<keyword evidence="1" id="KW-1185">Reference proteome</keyword>
<dbReference type="Proteomes" id="UP000887565">
    <property type="component" value="Unplaced"/>
</dbReference>
<reference evidence="2" key="1">
    <citation type="submission" date="2022-11" db="UniProtKB">
        <authorList>
            <consortium name="WormBaseParasite"/>
        </authorList>
    </citation>
    <scope>IDENTIFICATION</scope>
</reference>
<proteinExistence type="predicted"/>
<dbReference type="AlphaFoldDB" id="A0A915HNX9"/>
<dbReference type="WBParaSite" id="nRc.2.0.1.t03653-RA">
    <property type="protein sequence ID" value="nRc.2.0.1.t03653-RA"/>
    <property type="gene ID" value="nRc.2.0.1.g03653"/>
</dbReference>
<sequence length="113" mass="13177">LDENEEEENEIRSENSDIEQNPVKKIKIYENVRRKMANIPSRNLTQYPIEKDKKLVFPNQSHLDFCLIFMLISLDANLVYDPICQTILDHAISGIDAERSNSLFKCTNLSKMF</sequence>
<protein>
    <submittedName>
        <fullName evidence="2">Uncharacterized protein</fullName>
    </submittedName>
</protein>
<accession>A0A915HNX9</accession>
<evidence type="ECO:0000313" key="1">
    <source>
        <dbReference type="Proteomes" id="UP000887565"/>
    </source>
</evidence>
<evidence type="ECO:0000313" key="2">
    <source>
        <dbReference type="WBParaSite" id="nRc.2.0.1.t03653-RA"/>
    </source>
</evidence>
<organism evidence="1 2">
    <name type="scientific">Romanomermis culicivorax</name>
    <name type="common">Nematode worm</name>
    <dbReference type="NCBI Taxonomy" id="13658"/>
    <lineage>
        <taxon>Eukaryota</taxon>
        <taxon>Metazoa</taxon>
        <taxon>Ecdysozoa</taxon>
        <taxon>Nematoda</taxon>
        <taxon>Enoplea</taxon>
        <taxon>Dorylaimia</taxon>
        <taxon>Mermithida</taxon>
        <taxon>Mermithoidea</taxon>
        <taxon>Mermithidae</taxon>
        <taxon>Romanomermis</taxon>
    </lineage>
</organism>
<name>A0A915HNX9_ROMCU</name>